<dbReference type="EMBL" id="SMOL01000657">
    <property type="protein sequence ID" value="KAB2603967.1"/>
    <property type="molecule type" value="Genomic_DNA"/>
</dbReference>
<keyword evidence="3" id="KW-1185">Reference proteome</keyword>
<comment type="caution">
    <text evidence="2">The sequence shown here is derived from an EMBL/GenBank/DDBJ whole genome shotgun (WGS) entry which is preliminary data.</text>
</comment>
<proteinExistence type="predicted"/>
<accession>A0A5N5FM55</accession>
<keyword evidence="1" id="KW-1133">Transmembrane helix</keyword>
<reference evidence="2 3" key="2">
    <citation type="submission" date="2019-11" db="EMBL/GenBank/DDBJ databases">
        <title>A de novo genome assembly of a pear dwarfing rootstock.</title>
        <authorList>
            <person name="Wang F."/>
            <person name="Wang J."/>
            <person name="Li S."/>
            <person name="Zhang Y."/>
            <person name="Fang M."/>
            <person name="Ma L."/>
            <person name="Zhao Y."/>
            <person name="Jiang S."/>
        </authorList>
    </citation>
    <scope>NUCLEOTIDE SEQUENCE [LARGE SCALE GENOMIC DNA]</scope>
    <source>
        <strain evidence="2">S2</strain>
        <tissue evidence="2">Leaf</tissue>
    </source>
</reference>
<dbReference type="OrthoDB" id="1905256at2759"/>
<dbReference type="PANTHER" id="PTHR48473:SF1">
    <property type="entry name" value="TIR DOMAIN-CONTAINING PROTEIN"/>
    <property type="match status" value="1"/>
</dbReference>
<evidence type="ECO:0000313" key="3">
    <source>
        <dbReference type="Proteomes" id="UP000327157"/>
    </source>
</evidence>
<keyword evidence="1" id="KW-0472">Membrane</keyword>
<gene>
    <name evidence="2" type="ORF">D8674_038745</name>
</gene>
<reference evidence="2 3" key="1">
    <citation type="submission" date="2019-09" db="EMBL/GenBank/DDBJ databases">
        <authorList>
            <person name="Ou C."/>
        </authorList>
    </citation>
    <scope>NUCLEOTIDE SEQUENCE [LARGE SCALE GENOMIC DNA]</scope>
    <source>
        <strain evidence="2">S2</strain>
        <tissue evidence="2">Leaf</tissue>
    </source>
</reference>
<protein>
    <submittedName>
        <fullName evidence="2">Uncharacterized protein</fullName>
    </submittedName>
</protein>
<organism evidence="2 3">
    <name type="scientific">Pyrus ussuriensis x Pyrus communis</name>
    <dbReference type="NCBI Taxonomy" id="2448454"/>
    <lineage>
        <taxon>Eukaryota</taxon>
        <taxon>Viridiplantae</taxon>
        <taxon>Streptophyta</taxon>
        <taxon>Embryophyta</taxon>
        <taxon>Tracheophyta</taxon>
        <taxon>Spermatophyta</taxon>
        <taxon>Magnoliopsida</taxon>
        <taxon>eudicotyledons</taxon>
        <taxon>Gunneridae</taxon>
        <taxon>Pentapetalae</taxon>
        <taxon>rosids</taxon>
        <taxon>fabids</taxon>
        <taxon>Rosales</taxon>
        <taxon>Rosaceae</taxon>
        <taxon>Amygdaloideae</taxon>
        <taxon>Maleae</taxon>
        <taxon>Pyrus</taxon>
    </lineage>
</organism>
<dbReference type="PANTHER" id="PTHR48473">
    <property type="entry name" value="TIR DOMAIN-CONTAINING PROTEIN"/>
    <property type="match status" value="1"/>
</dbReference>
<evidence type="ECO:0000256" key="1">
    <source>
        <dbReference type="SAM" id="Phobius"/>
    </source>
</evidence>
<dbReference type="AlphaFoldDB" id="A0A5N5FM55"/>
<evidence type="ECO:0000313" key="2">
    <source>
        <dbReference type="EMBL" id="KAB2603967.1"/>
    </source>
</evidence>
<keyword evidence="1" id="KW-0812">Transmembrane</keyword>
<name>A0A5N5FM55_9ROSA</name>
<sequence length="347" mass="38428">MCLQQPIPRSKSLYLRFQQSQSPRASHRCHSFPCYSGQEQNIVDWVVKTNTLIKDCDKKRLDCFNINENPSRSPLLTEGFHDDNSDYYESHQPTMVCDGSNSSESRLLSVSIRACTDYDKLGNRAVGSDVFNPSMSSLHCIDPYVDSDYEELDNVGSDVLNPSGSLLPRSSPHANTNLARVGGCVSSNPSGDVAISFDNSHGENTDFDQAHSRPRVTHSEWIFILIGLGLEILSAGFDQVSSPRKPLYALVSLLLAITAVFTCILELIHGRMKEKDKDGSPNSMVHRSLPDIFGLGLAVIQCVCSAVQYDFLHQQTSNPMKLSPVPLFFFSCLVVLKLKTTEGSCER</sequence>
<feature type="transmembrane region" description="Helical" evidence="1">
    <location>
        <begin position="247"/>
        <end position="268"/>
    </location>
</feature>
<dbReference type="Proteomes" id="UP000327157">
    <property type="component" value="Unassembled WGS sequence"/>
</dbReference>